<dbReference type="AlphaFoldDB" id="A0A7J7NCF1"/>
<name>A0A7J7NCF1_9MAGN</name>
<gene>
    <name evidence="1" type="ORF">GIB67_040986</name>
</gene>
<dbReference type="OrthoDB" id="1938336at2759"/>
<sequence>MVVFEEPEEIQGQSNPAKDKIPQIRFITALPDGVKQIFHTSKDLTNHDSMRPHGTFTTVIKVWNEISIISTIRDPVVKIFGRFMDIKLGNSDNRLIQALERWWLITHTFLFPCAEMGITPLDFTMLTSLPIGKNPTPLSYDDR</sequence>
<dbReference type="Proteomes" id="UP000541444">
    <property type="component" value="Unassembled WGS sequence"/>
</dbReference>
<evidence type="ECO:0000313" key="1">
    <source>
        <dbReference type="EMBL" id="KAF6164734.1"/>
    </source>
</evidence>
<comment type="caution">
    <text evidence="1">The sequence shown here is derived from an EMBL/GenBank/DDBJ whole genome shotgun (WGS) entry which is preliminary data.</text>
</comment>
<reference evidence="1 2" key="1">
    <citation type="journal article" date="2020" name="IScience">
        <title>Genome Sequencing of the Endangered Kingdonia uniflora (Circaeasteraceae, Ranunculales) Reveals Potential Mechanisms of Evolutionary Specialization.</title>
        <authorList>
            <person name="Sun Y."/>
            <person name="Deng T."/>
            <person name="Zhang A."/>
            <person name="Moore M.J."/>
            <person name="Landis J.B."/>
            <person name="Lin N."/>
            <person name="Zhang H."/>
            <person name="Zhang X."/>
            <person name="Huang J."/>
            <person name="Zhang X."/>
            <person name="Sun H."/>
            <person name="Wang H."/>
        </authorList>
    </citation>
    <scope>NUCLEOTIDE SEQUENCE [LARGE SCALE GENOMIC DNA]</scope>
    <source>
        <strain evidence="1">TB1705</strain>
        <tissue evidence="1">Leaf</tissue>
    </source>
</reference>
<keyword evidence="2" id="KW-1185">Reference proteome</keyword>
<proteinExistence type="predicted"/>
<evidence type="ECO:0000313" key="2">
    <source>
        <dbReference type="Proteomes" id="UP000541444"/>
    </source>
</evidence>
<dbReference type="EMBL" id="JACGCM010000911">
    <property type="protein sequence ID" value="KAF6164734.1"/>
    <property type="molecule type" value="Genomic_DNA"/>
</dbReference>
<organism evidence="1 2">
    <name type="scientific">Kingdonia uniflora</name>
    <dbReference type="NCBI Taxonomy" id="39325"/>
    <lineage>
        <taxon>Eukaryota</taxon>
        <taxon>Viridiplantae</taxon>
        <taxon>Streptophyta</taxon>
        <taxon>Embryophyta</taxon>
        <taxon>Tracheophyta</taxon>
        <taxon>Spermatophyta</taxon>
        <taxon>Magnoliopsida</taxon>
        <taxon>Ranunculales</taxon>
        <taxon>Circaeasteraceae</taxon>
        <taxon>Kingdonia</taxon>
    </lineage>
</organism>
<accession>A0A7J7NCF1</accession>
<protein>
    <submittedName>
        <fullName evidence="1">Uncharacterized protein</fullName>
    </submittedName>
</protein>